<evidence type="ECO:0000256" key="2">
    <source>
        <dbReference type="ARBA" id="ARBA00010752"/>
    </source>
</evidence>
<dbReference type="InterPro" id="IPR022634">
    <property type="entry name" value="DNA_polIII_beta_N"/>
</dbReference>
<dbReference type="GO" id="GO:0006271">
    <property type="term" value="P:DNA strand elongation involved in DNA replication"/>
    <property type="evidence" value="ECO:0007669"/>
    <property type="project" value="TreeGrafter"/>
</dbReference>
<dbReference type="CDD" id="cd00140">
    <property type="entry name" value="beta_clamp"/>
    <property type="match status" value="1"/>
</dbReference>
<dbReference type="Pfam" id="PF02768">
    <property type="entry name" value="DNA_pol3_beta_3"/>
    <property type="match status" value="1"/>
</dbReference>
<organism evidence="15">
    <name type="scientific">uncultured organism</name>
    <dbReference type="NCBI Taxonomy" id="155900"/>
    <lineage>
        <taxon>unclassified sequences</taxon>
        <taxon>environmental samples</taxon>
    </lineage>
</organism>
<dbReference type="GO" id="GO:0008408">
    <property type="term" value="F:3'-5' exonuclease activity"/>
    <property type="evidence" value="ECO:0007669"/>
    <property type="project" value="InterPro"/>
</dbReference>
<evidence type="ECO:0000256" key="9">
    <source>
        <dbReference type="ARBA" id="ARBA00023125"/>
    </source>
</evidence>
<feature type="domain" description="DNA polymerase III beta sliding clamp C-terminal" evidence="14">
    <location>
        <begin position="246"/>
        <end position="365"/>
    </location>
</feature>
<evidence type="ECO:0000259" key="12">
    <source>
        <dbReference type="Pfam" id="PF00712"/>
    </source>
</evidence>
<keyword evidence="7" id="KW-0235">DNA replication</keyword>
<gene>
    <name evidence="15" type="primary">dnaN</name>
    <name evidence="15" type="ORF">KBTEX_01396</name>
</gene>
<keyword evidence="4" id="KW-0963">Cytoplasm</keyword>
<dbReference type="Gene3D" id="3.10.150.10">
    <property type="entry name" value="DNA Polymerase III, subunit A, domain 2"/>
    <property type="match status" value="1"/>
</dbReference>
<dbReference type="GO" id="GO:0003677">
    <property type="term" value="F:DNA binding"/>
    <property type="evidence" value="ECO:0007669"/>
    <property type="project" value="UniProtKB-KW"/>
</dbReference>
<evidence type="ECO:0000256" key="7">
    <source>
        <dbReference type="ARBA" id="ARBA00022705"/>
    </source>
</evidence>
<dbReference type="FunFam" id="3.10.150.10:FF:000007">
    <property type="entry name" value="Beta sliding clamp"/>
    <property type="match status" value="1"/>
</dbReference>
<keyword evidence="9" id="KW-0238">DNA-binding</keyword>
<evidence type="ECO:0000256" key="11">
    <source>
        <dbReference type="ARBA" id="ARBA00033276"/>
    </source>
</evidence>
<evidence type="ECO:0000256" key="4">
    <source>
        <dbReference type="ARBA" id="ARBA00022490"/>
    </source>
</evidence>
<evidence type="ECO:0000313" key="15">
    <source>
        <dbReference type="EMBL" id="QEA05077.1"/>
    </source>
</evidence>
<evidence type="ECO:0000256" key="5">
    <source>
        <dbReference type="ARBA" id="ARBA00022679"/>
    </source>
</evidence>
<dbReference type="AlphaFoldDB" id="A0A5B8REA7"/>
<accession>A0A5B8REA7</accession>
<evidence type="ECO:0000256" key="10">
    <source>
        <dbReference type="ARBA" id="ARBA00030988"/>
    </source>
</evidence>
<evidence type="ECO:0000256" key="8">
    <source>
        <dbReference type="ARBA" id="ARBA00022932"/>
    </source>
</evidence>
<name>A0A5B8REA7_9ZZZZ</name>
<evidence type="ECO:0000259" key="14">
    <source>
        <dbReference type="Pfam" id="PF02768"/>
    </source>
</evidence>
<dbReference type="SMART" id="SM00480">
    <property type="entry name" value="POL3Bc"/>
    <property type="match status" value="1"/>
</dbReference>
<dbReference type="Pfam" id="PF02767">
    <property type="entry name" value="DNA_pol3_beta_2"/>
    <property type="match status" value="1"/>
</dbReference>
<dbReference type="InterPro" id="IPR022637">
    <property type="entry name" value="DNA_polIII_beta_cen"/>
</dbReference>
<dbReference type="PANTHER" id="PTHR30478">
    <property type="entry name" value="DNA POLYMERASE III SUBUNIT BETA"/>
    <property type="match status" value="1"/>
</dbReference>
<dbReference type="InterPro" id="IPR001001">
    <property type="entry name" value="DNA_polIII_beta"/>
</dbReference>
<dbReference type="InterPro" id="IPR046938">
    <property type="entry name" value="DNA_clamp_sf"/>
</dbReference>
<keyword evidence="6" id="KW-0548">Nucleotidyltransferase</keyword>
<proteinExistence type="inferred from homology"/>
<evidence type="ECO:0000259" key="13">
    <source>
        <dbReference type="Pfam" id="PF02767"/>
    </source>
</evidence>
<dbReference type="GO" id="GO:0009360">
    <property type="term" value="C:DNA polymerase III complex"/>
    <property type="evidence" value="ECO:0007669"/>
    <property type="project" value="InterPro"/>
</dbReference>
<dbReference type="Gene3D" id="3.70.10.10">
    <property type="match status" value="1"/>
</dbReference>
<dbReference type="GO" id="GO:0003887">
    <property type="term" value="F:DNA-directed DNA polymerase activity"/>
    <property type="evidence" value="ECO:0007669"/>
    <property type="project" value="UniProtKB-KW"/>
</dbReference>
<dbReference type="EMBL" id="MN079094">
    <property type="protein sequence ID" value="QEA05077.1"/>
    <property type="molecule type" value="Genomic_DNA"/>
</dbReference>
<dbReference type="Pfam" id="PF00712">
    <property type="entry name" value="DNA_pol3_beta"/>
    <property type="match status" value="1"/>
</dbReference>
<sequence length="366" mass="41217">MHFEIDRETFLKPLQSIIGVVERRQTLPILSNILIVADSDSLSLTSTDLEVELQAHLSLPVEEPGQITVPARKLLDIVRNLPDESRLTVRVEQDRAIIQSGRSQFRLMTLPAGDFPSVEDIGDVEEIELSQANLRWLIDKTHFAMALQDVRYYLNGLLLELEPDHLRAVATDGHRLALAEFNAQIALEQPRQVIVPRKGIQEILRLLEHSDEPVRVELGNNHIRARLPHLRFTSKLIDGRFPDYQRVIPEADGNCVHIDRESLRQGLVRASILSNEKYRGVRVVLSGDSVTIRSENPEQEQAEEELSAEYGGDDLEIGFNAGYMLDAVGAIEQPSIEMFVTDANASALIRGEGESQVRYVVMPMRL</sequence>
<dbReference type="PANTHER" id="PTHR30478:SF0">
    <property type="entry name" value="BETA SLIDING CLAMP"/>
    <property type="match status" value="1"/>
</dbReference>
<comment type="subcellular location">
    <subcellularLocation>
        <location evidence="1">Cytoplasm</location>
    </subcellularLocation>
</comment>
<feature type="domain" description="DNA polymerase III beta sliding clamp central" evidence="13">
    <location>
        <begin position="129"/>
        <end position="243"/>
    </location>
</feature>
<protein>
    <recommendedName>
        <fullName evidence="3">Beta sliding clamp</fullName>
    </recommendedName>
    <alternativeName>
        <fullName evidence="11">Beta-clamp processivity factor</fullName>
    </alternativeName>
    <alternativeName>
        <fullName evidence="10">DNA polymerase III beta sliding clamp subunit</fullName>
    </alternativeName>
</protein>
<evidence type="ECO:0000256" key="1">
    <source>
        <dbReference type="ARBA" id="ARBA00004496"/>
    </source>
</evidence>
<keyword evidence="5" id="KW-0808">Transferase</keyword>
<comment type="similarity">
    <text evidence="2">Belongs to the beta sliding clamp family.</text>
</comment>
<dbReference type="InterPro" id="IPR022635">
    <property type="entry name" value="DNA_polIII_beta_C"/>
</dbReference>
<evidence type="ECO:0000256" key="6">
    <source>
        <dbReference type="ARBA" id="ARBA00022695"/>
    </source>
</evidence>
<feature type="domain" description="DNA polymerase III beta sliding clamp N-terminal" evidence="12">
    <location>
        <begin position="1"/>
        <end position="118"/>
    </location>
</feature>
<keyword evidence="8" id="KW-0239">DNA-directed DNA polymerase</keyword>
<reference evidence="15" key="1">
    <citation type="submission" date="2019-06" db="EMBL/GenBank/DDBJ databases">
        <authorList>
            <person name="Murdoch R.W."/>
            <person name="Fathepure B."/>
        </authorList>
    </citation>
    <scope>NUCLEOTIDE SEQUENCE</scope>
</reference>
<dbReference type="PIRSF" id="PIRSF000804">
    <property type="entry name" value="DNA_pol_III_b"/>
    <property type="match status" value="1"/>
</dbReference>
<evidence type="ECO:0000256" key="3">
    <source>
        <dbReference type="ARBA" id="ARBA00021035"/>
    </source>
</evidence>
<dbReference type="SUPFAM" id="SSF55979">
    <property type="entry name" value="DNA clamp"/>
    <property type="match status" value="3"/>
</dbReference>
<dbReference type="NCBIfam" id="TIGR00663">
    <property type="entry name" value="dnan"/>
    <property type="match status" value="1"/>
</dbReference>